<dbReference type="KEGG" id="uru:DSM104443_00656"/>
<dbReference type="AlphaFoldDB" id="A0A6M4GVD0"/>
<dbReference type="Pfam" id="PF11227">
    <property type="entry name" value="DUF3025"/>
    <property type="match status" value="1"/>
</dbReference>
<dbReference type="Proteomes" id="UP000501534">
    <property type="component" value="Chromosome"/>
</dbReference>
<name>A0A6M4GVD0_9PROT</name>
<gene>
    <name evidence="1" type="ORF">DSM104443_00656</name>
</gene>
<evidence type="ECO:0000313" key="1">
    <source>
        <dbReference type="EMBL" id="QJR09607.1"/>
    </source>
</evidence>
<dbReference type="RefSeq" id="WP_171089456.1">
    <property type="nucleotide sequence ID" value="NZ_CP053069.1"/>
</dbReference>
<sequence>MEWTAARAALRNPAFAPLAPALALLPTDRWPTHAELTELAHGIVTSRGKALQFIAPRGHTDRERRYYELHIADTGEVETRPENWHDLFNALSWIAFPKSKAAINAQHAAILEERGEEEAKRRSPERDALTLFDEGGVIVASSDARVFERIRGFAWKELFWGERVGLAKTTRFVAFGHNLFEKMLDPHLGIVAKTVFVPLAESFDADEALAAHFATRANFTSPKAMAPMPVLGIPGWHPGTETEVYYDDKDQFRGSRPRP</sequence>
<protein>
    <recommendedName>
        <fullName evidence="3">DUF3025 domain-containing protein</fullName>
    </recommendedName>
</protein>
<dbReference type="EMBL" id="CP053069">
    <property type="protein sequence ID" value="QJR09607.1"/>
    <property type="molecule type" value="Genomic_DNA"/>
</dbReference>
<reference evidence="1 2" key="1">
    <citation type="submission" date="2020-04" db="EMBL/GenBank/DDBJ databases">
        <title>Usitatibacter rugosus gen. nov., sp. nov. and Usitatibacter palustris sp. nov., novel members of Usitatibacteraceae fam. nov. within the order Nitrosomonadales isolated from soil.</title>
        <authorList>
            <person name="Huber K.J."/>
            <person name="Neumann-Schaal M."/>
            <person name="Geppert A."/>
            <person name="Luckner M."/>
            <person name="Wanner G."/>
            <person name="Overmann J."/>
        </authorList>
    </citation>
    <scope>NUCLEOTIDE SEQUENCE [LARGE SCALE GENOMIC DNA]</scope>
    <source>
        <strain evidence="1 2">0125_3</strain>
    </source>
</reference>
<keyword evidence="2" id="KW-1185">Reference proteome</keyword>
<evidence type="ECO:0008006" key="3">
    <source>
        <dbReference type="Google" id="ProtNLM"/>
    </source>
</evidence>
<organism evidence="1 2">
    <name type="scientific">Usitatibacter rugosus</name>
    <dbReference type="NCBI Taxonomy" id="2732067"/>
    <lineage>
        <taxon>Bacteria</taxon>
        <taxon>Pseudomonadati</taxon>
        <taxon>Pseudomonadota</taxon>
        <taxon>Betaproteobacteria</taxon>
        <taxon>Nitrosomonadales</taxon>
        <taxon>Usitatibacteraceae</taxon>
        <taxon>Usitatibacter</taxon>
    </lineage>
</organism>
<dbReference type="InterPro" id="IPR021390">
    <property type="entry name" value="DUF3025"/>
</dbReference>
<accession>A0A6M4GVD0</accession>
<evidence type="ECO:0000313" key="2">
    <source>
        <dbReference type="Proteomes" id="UP000501534"/>
    </source>
</evidence>
<proteinExistence type="predicted"/>